<proteinExistence type="predicted"/>
<reference evidence="1" key="1">
    <citation type="submission" date="2018-02" db="EMBL/GenBank/DDBJ databases">
        <title>Rhizophora mucronata_Transcriptome.</title>
        <authorList>
            <person name="Meera S.P."/>
            <person name="Sreeshan A."/>
            <person name="Augustine A."/>
        </authorList>
    </citation>
    <scope>NUCLEOTIDE SEQUENCE</scope>
    <source>
        <tissue evidence="1">Leaf</tissue>
    </source>
</reference>
<accession>A0A2P2QFV1</accession>
<dbReference type="AlphaFoldDB" id="A0A2P2QFV1"/>
<organism evidence="1">
    <name type="scientific">Rhizophora mucronata</name>
    <name type="common">Asiatic mangrove</name>
    <dbReference type="NCBI Taxonomy" id="61149"/>
    <lineage>
        <taxon>Eukaryota</taxon>
        <taxon>Viridiplantae</taxon>
        <taxon>Streptophyta</taxon>
        <taxon>Embryophyta</taxon>
        <taxon>Tracheophyta</taxon>
        <taxon>Spermatophyta</taxon>
        <taxon>Magnoliopsida</taxon>
        <taxon>eudicotyledons</taxon>
        <taxon>Gunneridae</taxon>
        <taxon>Pentapetalae</taxon>
        <taxon>rosids</taxon>
        <taxon>fabids</taxon>
        <taxon>Malpighiales</taxon>
        <taxon>Rhizophoraceae</taxon>
        <taxon>Rhizophora</taxon>
    </lineage>
</organism>
<protein>
    <submittedName>
        <fullName evidence="1">Uncharacterized protein</fullName>
    </submittedName>
</protein>
<evidence type="ECO:0000313" key="1">
    <source>
        <dbReference type="EMBL" id="MBX65869.1"/>
    </source>
</evidence>
<sequence>MWMLHHIICNIYISYSHYRSENRKTMRINFMLCLVIHVEGACIIELA</sequence>
<dbReference type="EMBL" id="GGEC01085385">
    <property type="protein sequence ID" value="MBX65869.1"/>
    <property type="molecule type" value="Transcribed_RNA"/>
</dbReference>
<name>A0A2P2QFV1_RHIMU</name>